<dbReference type="AlphaFoldDB" id="A0AAV4W3Q3"/>
<evidence type="ECO:0000313" key="4">
    <source>
        <dbReference type="EMBL" id="GIY76504.1"/>
    </source>
</evidence>
<reference evidence="4 5" key="1">
    <citation type="submission" date="2021-06" db="EMBL/GenBank/DDBJ databases">
        <title>Caerostris darwini draft genome.</title>
        <authorList>
            <person name="Kono N."/>
            <person name="Arakawa K."/>
        </authorList>
    </citation>
    <scope>NUCLEOTIDE SEQUENCE [LARGE SCALE GENOMIC DNA]</scope>
</reference>
<dbReference type="PANTHER" id="PTHR11360">
    <property type="entry name" value="MONOCARBOXYLATE TRANSPORTER"/>
    <property type="match status" value="1"/>
</dbReference>
<feature type="domain" description="Major facilitator superfamily (MFS) profile" evidence="3">
    <location>
        <begin position="574"/>
        <end position="769"/>
    </location>
</feature>
<dbReference type="Pfam" id="PF07690">
    <property type="entry name" value="MFS_1"/>
    <property type="match status" value="2"/>
</dbReference>
<evidence type="ECO:0000313" key="5">
    <source>
        <dbReference type="Proteomes" id="UP001054837"/>
    </source>
</evidence>
<dbReference type="GO" id="GO:0016020">
    <property type="term" value="C:membrane"/>
    <property type="evidence" value="ECO:0007669"/>
    <property type="project" value="UniProtKB-SubCell"/>
</dbReference>
<sequence length="769" mass="85747">MLGRFRSLYFDRGTWWKEADDFGVLKKQRRGWTLSPKDQEDEMKKVDSAMSGERRDQRWCWVIALACCFVNCLLYGVIRLSGLLLVSTVETFQVTRARAAVPFSVATSVRNLSGLFVGFFGQKFGLRPVVGTGCLLAAAGAALCFFVPDMFWFTLCWGGIFGIGCGLGTCLLPHAINQHFDQHRGKASGISYSGSYIGSFIFPPVVVLLLDKYGLPGTFLVISGTLLNGIAASILFPSTSPLTSKSSKNSKEPSEYQLKIERRCSFIDSDQPSTFWQKFLRNFNWPDATLKTQELSKTQNLPSIYLVSIEPSKDLCEQQGSCFSLLKRKSISNSCESLKTKSLAYISGSFKTSRNSLSKCYSDKFYFNTRNALFKGKYKSSIAKIKKIFLVNVLKKRYSFDFDLHKLPADDVKLLSFKKLNCALCASITEKIIHPKCQLYNVNNNDSIFKNSSSLESKDLETDFASLKRLSSETTSECVKIQNSTSIDIMCPKYENSIAWNVDSNGIGNCNRRISRQIKRHVSFVPSGTPTAQLCAKELQKMESSSDLSSTEPSWHKEVGNCCFDWFRLHAHPMFMVIASTMSFHTFVTVCMITIIEDFAKDLHVPDHQVHYVLMTLSTADLLGALTLGIITDHGIISRCYFIVLCFIGTAVSTIAISFSRNLTMLLTLVAFYGVFETGVIITFPLLIAQFIEAKNQAVALASSNALSAPTVLLVPLLIGYFRDRIGDYSGVFYVLGVTSFTSGIIWLVASYLSGKYRKRNQFQSAASC</sequence>
<dbReference type="GO" id="GO:0008028">
    <property type="term" value="F:monocarboxylic acid transmembrane transporter activity"/>
    <property type="evidence" value="ECO:0007669"/>
    <property type="project" value="TreeGrafter"/>
</dbReference>
<dbReference type="InterPro" id="IPR020846">
    <property type="entry name" value="MFS_dom"/>
</dbReference>
<dbReference type="Proteomes" id="UP001054837">
    <property type="component" value="Unassembled WGS sequence"/>
</dbReference>
<feature type="transmembrane region" description="Helical" evidence="2">
    <location>
        <begin position="608"/>
        <end position="628"/>
    </location>
</feature>
<gene>
    <name evidence="4" type="primary">AVEN_237239_1</name>
    <name evidence="4" type="ORF">CDAR_48061</name>
</gene>
<dbReference type="EMBL" id="BPLQ01014014">
    <property type="protein sequence ID" value="GIY76504.1"/>
    <property type="molecule type" value="Genomic_DNA"/>
</dbReference>
<feature type="transmembrane region" description="Helical" evidence="2">
    <location>
        <begin position="640"/>
        <end position="659"/>
    </location>
</feature>
<dbReference type="SUPFAM" id="SSF103473">
    <property type="entry name" value="MFS general substrate transporter"/>
    <property type="match status" value="1"/>
</dbReference>
<feature type="transmembrane region" description="Helical" evidence="2">
    <location>
        <begin position="699"/>
        <end position="719"/>
    </location>
</feature>
<feature type="transmembrane region" description="Helical" evidence="2">
    <location>
        <begin position="59"/>
        <end position="80"/>
    </location>
</feature>
<proteinExistence type="predicted"/>
<feature type="transmembrane region" description="Helical" evidence="2">
    <location>
        <begin position="731"/>
        <end position="753"/>
    </location>
</feature>
<feature type="transmembrane region" description="Helical" evidence="2">
    <location>
        <begin position="665"/>
        <end position="687"/>
    </location>
</feature>
<comment type="subcellular location">
    <subcellularLocation>
        <location evidence="1">Membrane</location>
        <topology evidence="1">Multi-pass membrane protein</topology>
    </subcellularLocation>
</comment>
<dbReference type="Gene3D" id="1.20.1250.20">
    <property type="entry name" value="MFS general substrate transporter like domains"/>
    <property type="match status" value="2"/>
</dbReference>
<feature type="transmembrane region" description="Helical" evidence="2">
    <location>
        <begin position="189"/>
        <end position="210"/>
    </location>
</feature>
<dbReference type="PROSITE" id="PS50850">
    <property type="entry name" value="MFS"/>
    <property type="match status" value="1"/>
</dbReference>
<organism evidence="4 5">
    <name type="scientific">Caerostris darwini</name>
    <dbReference type="NCBI Taxonomy" id="1538125"/>
    <lineage>
        <taxon>Eukaryota</taxon>
        <taxon>Metazoa</taxon>
        <taxon>Ecdysozoa</taxon>
        <taxon>Arthropoda</taxon>
        <taxon>Chelicerata</taxon>
        <taxon>Arachnida</taxon>
        <taxon>Araneae</taxon>
        <taxon>Araneomorphae</taxon>
        <taxon>Entelegynae</taxon>
        <taxon>Araneoidea</taxon>
        <taxon>Araneidae</taxon>
        <taxon>Caerostris</taxon>
    </lineage>
</organism>
<keyword evidence="2" id="KW-1133">Transmembrane helix</keyword>
<comment type="caution">
    <text evidence="4">The sequence shown here is derived from an EMBL/GenBank/DDBJ whole genome shotgun (WGS) entry which is preliminary data.</text>
</comment>
<feature type="transmembrane region" description="Helical" evidence="2">
    <location>
        <begin position="216"/>
        <end position="236"/>
    </location>
</feature>
<dbReference type="InterPro" id="IPR011701">
    <property type="entry name" value="MFS"/>
</dbReference>
<dbReference type="PANTHER" id="PTHR11360:SF303">
    <property type="entry name" value="MAJOR FACILITATOR SUPERFAMILY (MFS) PROFILE DOMAIN-CONTAINING PROTEIN"/>
    <property type="match status" value="1"/>
</dbReference>
<feature type="transmembrane region" description="Helical" evidence="2">
    <location>
        <begin position="100"/>
        <end position="121"/>
    </location>
</feature>
<dbReference type="InterPro" id="IPR036259">
    <property type="entry name" value="MFS_trans_sf"/>
</dbReference>
<feature type="transmembrane region" description="Helical" evidence="2">
    <location>
        <begin position="133"/>
        <end position="153"/>
    </location>
</feature>
<evidence type="ECO:0000259" key="3">
    <source>
        <dbReference type="PROSITE" id="PS50850"/>
    </source>
</evidence>
<feature type="transmembrane region" description="Helical" evidence="2">
    <location>
        <begin position="574"/>
        <end position="596"/>
    </location>
</feature>
<keyword evidence="2" id="KW-0472">Membrane</keyword>
<name>A0AAV4W3Q3_9ARAC</name>
<accession>A0AAV4W3Q3</accession>
<evidence type="ECO:0000256" key="1">
    <source>
        <dbReference type="ARBA" id="ARBA00004141"/>
    </source>
</evidence>
<keyword evidence="5" id="KW-1185">Reference proteome</keyword>
<dbReference type="InterPro" id="IPR050327">
    <property type="entry name" value="Proton-linked_MCT"/>
</dbReference>
<keyword evidence="2" id="KW-0812">Transmembrane</keyword>
<feature type="transmembrane region" description="Helical" evidence="2">
    <location>
        <begin position="159"/>
        <end position="177"/>
    </location>
</feature>
<evidence type="ECO:0000256" key="2">
    <source>
        <dbReference type="SAM" id="Phobius"/>
    </source>
</evidence>
<protein>
    <submittedName>
        <fullName evidence="4">MFS domain-containing protein</fullName>
    </submittedName>
</protein>